<keyword evidence="13" id="KW-1185">Reference proteome</keyword>
<keyword evidence="5" id="KW-0653">Protein transport</keyword>
<dbReference type="PANTHER" id="PTHR21230:SF26">
    <property type="entry name" value="VESICLE TRANSPORT THROUGH INTERACTION WITH T-SNARES HOMOLOG 1A"/>
    <property type="match status" value="1"/>
</dbReference>
<evidence type="ECO:0000313" key="12">
    <source>
        <dbReference type="EMBL" id="ORY80563.1"/>
    </source>
</evidence>
<comment type="caution">
    <text evidence="12">The sequence shown here is derived from an EMBL/GenBank/DDBJ whole genome shotgun (WGS) entry which is preliminary data.</text>
</comment>
<dbReference type="GO" id="GO:0006886">
    <property type="term" value="P:intracellular protein transport"/>
    <property type="evidence" value="ECO:0007669"/>
    <property type="project" value="InterPro"/>
</dbReference>
<keyword evidence="6 10" id="KW-1133">Transmembrane helix</keyword>
<dbReference type="AlphaFoldDB" id="A0A1Y2F9L4"/>
<dbReference type="PANTHER" id="PTHR21230">
    <property type="entry name" value="VESICLE TRANSPORT V-SNARE PROTEIN VTI1-RELATED"/>
    <property type="match status" value="1"/>
</dbReference>
<feature type="coiled-coil region" evidence="9">
    <location>
        <begin position="31"/>
        <end position="88"/>
    </location>
</feature>
<sequence>MSNEEQDLNILFQEISSIISRNIYNVTGEKKKQLLNRAENYIAEAQDIVNKMKKEASQNNNVQLDNKIKNAQNNITKFKSLVSQEKRNQRVNERTQLLGNPEDFDYNISDMDQRTRLLYGTQRLHDMNSRFEDTIRISQEAEQAGINTLQMLHQQRQQIIRANDTLNQTHDEVGRSGRLLSQIQRNEKIMRLLLILLVVIILIIAGAIIYLKISKIFK</sequence>
<dbReference type="EMBL" id="MCOG01000012">
    <property type="protein sequence ID" value="ORY80563.1"/>
    <property type="molecule type" value="Genomic_DNA"/>
</dbReference>
<name>A0A1Y2F9L4_9FUNG</name>
<dbReference type="CDD" id="cd15862">
    <property type="entry name" value="SNARE_Vti1"/>
    <property type="match status" value="1"/>
</dbReference>
<dbReference type="OrthoDB" id="430637at2759"/>
<dbReference type="GO" id="GO:0006906">
    <property type="term" value="P:vesicle fusion"/>
    <property type="evidence" value="ECO:0007669"/>
    <property type="project" value="TreeGrafter"/>
</dbReference>
<feature type="domain" description="Vesicle transport v-SNARE N-terminal" evidence="11">
    <location>
        <begin position="4"/>
        <end position="83"/>
    </location>
</feature>
<keyword evidence="3" id="KW-0813">Transport</keyword>
<proteinExistence type="inferred from homology"/>
<evidence type="ECO:0000256" key="10">
    <source>
        <dbReference type="SAM" id="Phobius"/>
    </source>
</evidence>
<evidence type="ECO:0000256" key="6">
    <source>
        <dbReference type="ARBA" id="ARBA00022989"/>
    </source>
</evidence>
<dbReference type="Gene3D" id="1.20.5.110">
    <property type="match status" value="1"/>
</dbReference>
<dbReference type="GO" id="GO:0012507">
    <property type="term" value="C:ER to Golgi transport vesicle membrane"/>
    <property type="evidence" value="ECO:0007669"/>
    <property type="project" value="TreeGrafter"/>
</dbReference>
<comment type="similarity">
    <text evidence="2">Belongs to the VTI1 family.</text>
</comment>
<dbReference type="InterPro" id="IPR038407">
    <property type="entry name" value="v-SNARE_N_sf"/>
</dbReference>
<dbReference type="GO" id="GO:0031902">
    <property type="term" value="C:late endosome membrane"/>
    <property type="evidence" value="ECO:0007669"/>
    <property type="project" value="TreeGrafter"/>
</dbReference>
<dbReference type="Pfam" id="PF12352">
    <property type="entry name" value="V-SNARE_C"/>
    <property type="match status" value="1"/>
</dbReference>
<evidence type="ECO:0000256" key="2">
    <source>
        <dbReference type="ARBA" id="ARBA00006108"/>
    </source>
</evidence>
<dbReference type="GO" id="GO:0005794">
    <property type="term" value="C:Golgi apparatus"/>
    <property type="evidence" value="ECO:0007669"/>
    <property type="project" value="TreeGrafter"/>
</dbReference>
<dbReference type="SUPFAM" id="SSF58038">
    <property type="entry name" value="SNARE fusion complex"/>
    <property type="match status" value="1"/>
</dbReference>
<dbReference type="GO" id="GO:0031201">
    <property type="term" value="C:SNARE complex"/>
    <property type="evidence" value="ECO:0007669"/>
    <property type="project" value="TreeGrafter"/>
</dbReference>
<dbReference type="Gene3D" id="1.20.58.400">
    <property type="entry name" value="t-snare proteins"/>
    <property type="match status" value="1"/>
</dbReference>
<evidence type="ECO:0000256" key="5">
    <source>
        <dbReference type="ARBA" id="ARBA00022927"/>
    </source>
</evidence>
<comment type="subcellular location">
    <subcellularLocation>
        <location evidence="1">Membrane</location>
        <topology evidence="1">Single-pass type IV membrane protein</topology>
    </subcellularLocation>
</comment>
<feature type="transmembrane region" description="Helical" evidence="10">
    <location>
        <begin position="189"/>
        <end position="211"/>
    </location>
</feature>
<dbReference type="SUPFAM" id="SSF47661">
    <property type="entry name" value="t-snare proteins"/>
    <property type="match status" value="1"/>
</dbReference>
<evidence type="ECO:0000256" key="4">
    <source>
        <dbReference type="ARBA" id="ARBA00022692"/>
    </source>
</evidence>
<protein>
    <recommendedName>
        <fullName evidence="11">Vesicle transport v-SNARE N-terminal domain-containing protein</fullName>
    </recommendedName>
</protein>
<dbReference type="STRING" id="1754190.A0A1Y2F9L4"/>
<dbReference type="InterPro" id="IPR010989">
    <property type="entry name" value="SNARE"/>
</dbReference>
<evidence type="ECO:0000256" key="9">
    <source>
        <dbReference type="SAM" id="Coils"/>
    </source>
</evidence>
<keyword evidence="7 9" id="KW-0175">Coiled coil</keyword>
<evidence type="ECO:0000256" key="3">
    <source>
        <dbReference type="ARBA" id="ARBA00022448"/>
    </source>
</evidence>
<dbReference type="FunFam" id="1.20.5.110:FF:000002">
    <property type="entry name" value="Vesicle transport through interaction with t-SNAREsB"/>
    <property type="match status" value="1"/>
</dbReference>
<dbReference type="InterPro" id="IPR007705">
    <property type="entry name" value="Vesicle_trsprt_v-SNARE_N"/>
</dbReference>
<evidence type="ECO:0000256" key="1">
    <source>
        <dbReference type="ARBA" id="ARBA00004211"/>
    </source>
</evidence>
<reference evidence="12 13" key="1">
    <citation type="submission" date="2016-08" db="EMBL/GenBank/DDBJ databases">
        <title>A Parts List for Fungal Cellulosomes Revealed by Comparative Genomics.</title>
        <authorList>
            <consortium name="DOE Joint Genome Institute"/>
            <person name="Haitjema C.H."/>
            <person name="Gilmore S.P."/>
            <person name="Henske J.K."/>
            <person name="Solomon K.V."/>
            <person name="De Groot R."/>
            <person name="Kuo A."/>
            <person name="Mondo S.J."/>
            <person name="Salamov A.A."/>
            <person name="Labutti K."/>
            <person name="Zhao Z."/>
            <person name="Chiniquy J."/>
            <person name="Barry K."/>
            <person name="Brewer H.M."/>
            <person name="Purvine S.O."/>
            <person name="Wright A.T."/>
            <person name="Boxma B."/>
            <person name="Van Alen T."/>
            <person name="Hackstein J.H."/>
            <person name="Baker S.E."/>
            <person name="Grigoriev I.V."/>
            <person name="O'Malley M.A."/>
        </authorList>
    </citation>
    <scope>NUCLEOTIDE SEQUENCE [LARGE SCALE GENOMIC DNA]</scope>
    <source>
        <strain evidence="12 13">G1</strain>
    </source>
</reference>
<dbReference type="GO" id="GO:0000149">
    <property type="term" value="F:SNARE binding"/>
    <property type="evidence" value="ECO:0007669"/>
    <property type="project" value="TreeGrafter"/>
</dbReference>
<dbReference type="Pfam" id="PF05008">
    <property type="entry name" value="V-SNARE"/>
    <property type="match status" value="1"/>
</dbReference>
<evidence type="ECO:0000256" key="8">
    <source>
        <dbReference type="ARBA" id="ARBA00023136"/>
    </source>
</evidence>
<keyword evidence="4 10" id="KW-0812">Transmembrane</keyword>
<evidence type="ECO:0000313" key="13">
    <source>
        <dbReference type="Proteomes" id="UP000193920"/>
    </source>
</evidence>
<dbReference type="GO" id="GO:0005484">
    <property type="term" value="F:SNAP receptor activity"/>
    <property type="evidence" value="ECO:0007669"/>
    <property type="project" value="TreeGrafter"/>
</dbReference>
<organism evidence="12 13">
    <name type="scientific">Neocallimastix californiae</name>
    <dbReference type="NCBI Taxonomy" id="1754190"/>
    <lineage>
        <taxon>Eukaryota</taxon>
        <taxon>Fungi</taxon>
        <taxon>Fungi incertae sedis</taxon>
        <taxon>Chytridiomycota</taxon>
        <taxon>Chytridiomycota incertae sedis</taxon>
        <taxon>Neocallimastigomycetes</taxon>
        <taxon>Neocallimastigales</taxon>
        <taxon>Neocallimastigaceae</taxon>
        <taxon>Neocallimastix</taxon>
    </lineage>
</organism>
<dbReference type="GO" id="GO:0005789">
    <property type="term" value="C:endoplasmic reticulum membrane"/>
    <property type="evidence" value="ECO:0007669"/>
    <property type="project" value="TreeGrafter"/>
</dbReference>
<keyword evidence="8 10" id="KW-0472">Membrane</keyword>
<gene>
    <name evidence="12" type="ORF">LY90DRAFT_697845</name>
</gene>
<evidence type="ECO:0000259" key="11">
    <source>
        <dbReference type="Pfam" id="PF05008"/>
    </source>
</evidence>
<dbReference type="Proteomes" id="UP000193920">
    <property type="component" value="Unassembled WGS sequence"/>
</dbReference>
<evidence type="ECO:0000256" key="7">
    <source>
        <dbReference type="ARBA" id="ARBA00023054"/>
    </source>
</evidence>
<accession>A0A1Y2F9L4</accession>